<evidence type="ECO:0000256" key="4">
    <source>
        <dbReference type="ARBA" id="ARBA00010058"/>
    </source>
</evidence>
<dbReference type="Pfam" id="PF00235">
    <property type="entry name" value="Profilin"/>
    <property type="match status" value="1"/>
</dbReference>
<feature type="region of interest" description="Disordered" evidence="14">
    <location>
        <begin position="174"/>
        <end position="213"/>
    </location>
</feature>
<keyword evidence="8 13" id="KW-1133">Transmembrane helix</keyword>
<dbReference type="InterPro" id="IPR005455">
    <property type="entry name" value="PFN_euk"/>
</dbReference>
<feature type="region of interest" description="Disordered" evidence="14">
    <location>
        <begin position="250"/>
        <end position="271"/>
    </location>
</feature>
<evidence type="ECO:0000256" key="3">
    <source>
        <dbReference type="ARBA" id="ARBA00009596"/>
    </source>
</evidence>
<comment type="similarity">
    <text evidence="4 12">Belongs to the profilin family.</text>
</comment>
<evidence type="ECO:0000256" key="13">
    <source>
        <dbReference type="RuleBase" id="RU367003"/>
    </source>
</evidence>
<dbReference type="eggNOG" id="ENOG502QUSD">
    <property type="taxonomic scope" value="Eukaryota"/>
</dbReference>
<comment type="similarity">
    <text evidence="3 13">Belongs to the Tic20 family.</text>
</comment>
<keyword evidence="9 13" id="KW-0472">Membrane</keyword>
<evidence type="ECO:0000313" key="15">
    <source>
        <dbReference type="EMBL" id="OUS46971.1"/>
    </source>
</evidence>
<dbReference type="SMART" id="SM00392">
    <property type="entry name" value="PROF"/>
    <property type="match status" value="1"/>
</dbReference>
<evidence type="ECO:0000256" key="2">
    <source>
        <dbReference type="ARBA" id="ARBA00004478"/>
    </source>
</evidence>
<dbReference type="InterPro" id="IPR005691">
    <property type="entry name" value="Tic20"/>
</dbReference>
<proteinExistence type="inferred from homology"/>
<dbReference type="PANTHER" id="PTHR33510:SF5">
    <property type="entry name" value="PROTEIN TIC 20-II, CHLOROPLASTIC"/>
    <property type="match status" value="1"/>
</dbReference>
<feature type="compositionally biased region" description="Basic and acidic residues" evidence="14">
    <location>
        <begin position="190"/>
        <end position="203"/>
    </location>
</feature>
<dbReference type="PRINTS" id="PR00392">
    <property type="entry name" value="PROFILIN"/>
</dbReference>
<dbReference type="InterPro" id="IPR036140">
    <property type="entry name" value="PFN_sf"/>
</dbReference>
<dbReference type="GO" id="GO:0005856">
    <property type="term" value="C:cytoskeleton"/>
    <property type="evidence" value="ECO:0007669"/>
    <property type="project" value="UniProtKB-SubCell"/>
</dbReference>
<keyword evidence="11" id="KW-0206">Cytoskeleton</keyword>
<sequence>MSSWDAMIDSLRVVAAPDGTAAGALSACCIADHAGNVWGQSEHFPGFNAEEATALMALFANPIDRASEGIVIGGSRYVFLNGGDEDGVVRGKRGSEHGVVVVKTKTAFVIGIHGDNLETRQVSAHVEQFGDYLSSQGIEIKSARRHASTWTFPVSSSSRARRHRATTAREMRTTTTAMHARGPPSRARAKRVDGPRMRAETSTRARGRGRTMGVTIERRRSSCATFASDQSEGERDDTLTNLDKLLGEFERTPREETRETPTRARAADAEAKAEGARVAADLAAAQRRIAREKMGKPMGMFSGDKKPKKLVNPEEEYDFSERAIAALVYMLPLLDSLKYSKFLLLQFPVFGLALLPISPIIGLWFKLGFLQIAVFFGTYLGVVQNQNMKRFVRFNAQQAVLLDIILIIPDLLTRTFQGIDGSGPTGGAGLQAEIIFFNSVFLFTYICCVVGAVGSTAGKEIKLPLIGDAAEMQQPR</sequence>
<gene>
    <name evidence="15" type="ORF">BE221DRAFT_205061</name>
</gene>
<keyword evidence="6 13" id="KW-0812">Transmembrane</keyword>
<evidence type="ECO:0000256" key="6">
    <source>
        <dbReference type="ARBA" id="ARBA00022692"/>
    </source>
</evidence>
<dbReference type="Proteomes" id="UP000195557">
    <property type="component" value="Unassembled WGS sequence"/>
</dbReference>
<protein>
    <recommendedName>
        <fullName evidence="12 13">Multifunctional fusion protein</fullName>
    </recommendedName>
    <domain>
        <recommendedName>
            <fullName evidence="12">Profilin</fullName>
        </recommendedName>
    </domain>
    <domain>
        <recommendedName>
            <fullName evidence="13">Protein TIC 20</fullName>
        </recommendedName>
    </domain>
</protein>
<name>A0A1Y5IBV7_OSTTA</name>
<evidence type="ECO:0000256" key="5">
    <source>
        <dbReference type="ARBA" id="ARBA00022490"/>
    </source>
</evidence>
<feature type="transmembrane region" description="Helical" evidence="13">
    <location>
        <begin position="363"/>
        <end position="382"/>
    </location>
</feature>
<keyword evidence="13" id="KW-0150">Chloroplast</keyword>
<dbReference type="CDD" id="cd00148">
    <property type="entry name" value="PROF"/>
    <property type="match status" value="1"/>
</dbReference>
<comment type="function">
    <text evidence="13">Involved in protein precursor import into chloroplasts.</text>
</comment>
<dbReference type="InterPro" id="IPR048278">
    <property type="entry name" value="PFN"/>
</dbReference>
<dbReference type="Pfam" id="PF16166">
    <property type="entry name" value="TIC20"/>
    <property type="match status" value="1"/>
</dbReference>
<evidence type="ECO:0000256" key="7">
    <source>
        <dbReference type="ARBA" id="ARBA00022780"/>
    </source>
</evidence>
<accession>A0A1Y5IBV7</accession>
<keyword evidence="7" id="KW-1001">Plastid inner membrane</keyword>
<dbReference type="SUPFAM" id="SSF55770">
    <property type="entry name" value="Profilin (actin-binding protein)"/>
    <property type="match status" value="1"/>
</dbReference>
<evidence type="ECO:0000256" key="14">
    <source>
        <dbReference type="SAM" id="MobiDB-lite"/>
    </source>
</evidence>
<dbReference type="EMBL" id="KZ155780">
    <property type="protein sequence ID" value="OUS46971.1"/>
    <property type="molecule type" value="Genomic_DNA"/>
</dbReference>
<dbReference type="Gene3D" id="3.30.450.30">
    <property type="entry name" value="Dynein light chain 2a, cytoplasmic"/>
    <property type="match status" value="1"/>
</dbReference>
<evidence type="ECO:0000256" key="1">
    <source>
        <dbReference type="ARBA" id="ARBA00004245"/>
    </source>
</evidence>
<organism evidence="15">
    <name type="scientific">Ostreococcus tauri</name>
    <name type="common">Marine green alga</name>
    <dbReference type="NCBI Taxonomy" id="70448"/>
    <lineage>
        <taxon>Eukaryota</taxon>
        <taxon>Viridiplantae</taxon>
        <taxon>Chlorophyta</taxon>
        <taxon>Mamiellophyceae</taxon>
        <taxon>Mamiellales</taxon>
        <taxon>Bathycoccaceae</taxon>
        <taxon>Ostreococcus</taxon>
    </lineage>
</organism>
<evidence type="ECO:0000256" key="11">
    <source>
        <dbReference type="ARBA" id="ARBA00023212"/>
    </source>
</evidence>
<evidence type="ECO:0000256" key="8">
    <source>
        <dbReference type="ARBA" id="ARBA00022989"/>
    </source>
</evidence>
<dbReference type="GO" id="GO:0009706">
    <property type="term" value="C:chloroplast inner membrane"/>
    <property type="evidence" value="ECO:0007669"/>
    <property type="project" value="UniProtKB-SubCell"/>
</dbReference>
<evidence type="ECO:0000256" key="9">
    <source>
        <dbReference type="ARBA" id="ARBA00023136"/>
    </source>
</evidence>
<dbReference type="PANTHER" id="PTHR33510">
    <property type="entry name" value="PROTEIN TIC 20-II, CHLOROPLASTIC"/>
    <property type="match status" value="1"/>
</dbReference>
<keyword evidence="5" id="KW-0963">Cytoplasm</keyword>
<comment type="subcellular location">
    <subcellularLocation>
        <location evidence="1">Cytoplasm</location>
        <location evidence="1">Cytoskeleton</location>
    </subcellularLocation>
    <subcellularLocation>
        <location evidence="2">Plastid</location>
        <location evidence="2">Chloroplast inner membrane</location>
        <topology evidence="2">Multi-pass membrane protein</topology>
    </subcellularLocation>
    <subcellularLocation>
        <location evidence="13">Plastid</location>
        <location evidence="13">Chloroplast membrane</location>
        <topology evidence="13">Multi-pass membrane protein</topology>
    </subcellularLocation>
</comment>
<evidence type="ECO:0000256" key="10">
    <source>
        <dbReference type="ARBA" id="ARBA00023203"/>
    </source>
</evidence>
<reference evidence="15" key="1">
    <citation type="submission" date="2017-04" db="EMBL/GenBank/DDBJ databases">
        <title>Population genomics of picophytoplankton unveils novel chromosome hypervariability.</title>
        <authorList>
            <consortium name="DOE Joint Genome Institute"/>
            <person name="Blanc-Mathieu R."/>
            <person name="Krasovec M."/>
            <person name="Hebrard M."/>
            <person name="Yau S."/>
            <person name="Desgranges E."/>
            <person name="Martin J."/>
            <person name="Schackwitz W."/>
            <person name="Kuo A."/>
            <person name="Salin G."/>
            <person name="Donnadieu C."/>
            <person name="Desdevises Y."/>
            <person name="Sanchez-Ferandin S."/>
            <person name="Moreau H."/>
            <person name="Rivals E."/>
            <person name="Grigoriev I.V."/>
            <person name="Grimsley N."/>
            <person name="Eyre-Walker A."/>
            <person name="Piganeau G."/>
        </authorList>
    </citation>
    <scope>NUCLEOTIDE SEQUENCE [LARGE SCALE GENOMIC DNA]</scope>
    <source>
        <strain evidence="15">RCC 1115</strain>
    </source>
</reference>
<feature type="transmembrane region" description="Helical" evidence="13">
    <location>
        <begin position="432"/>
        <end position="453"/>
    </location>
</feature>
<evidence type="ECO:0000256" key="12">
    <source>
        <dbReference type="RuleBase" id="RU003909"/>
    </source>
</evidence>
<dbReference type="GO" id="GO:0003779">
    <property type="term" value="F:actin binding"/>
    <property type="evidence" value="ECO:0007669"/>
    <property type="project" value="UniProtKB-KW"/>
</dbReference>
<comment type="caution">
    <text evidence="13">Lacks conserved residue(s) required for the propagation of feature annotation.</text>
</comment>
<keyword evidence="10 12" id="KW-0009">Actin-binding</keyword>
<keyword evidence="13" id="KW-0934">Plastid</keyword>
<dbReference type="AlphaFoldDB" id="A0A1Y5IBV7"/>